<keyword evidence="2" id="KW-0479">Metal-binding</keyword>
<dbReference type="InterPro" id="IPR050815">
    <property type="entry name" value="TF_fung"/>
</dbReference>
<keyword evidence="9" id="KW-1185">Reference proteome</keyword>
<dbReference type="VEuPathDB" id="FungiDB:BTJ68_02084"/>
<dbReference type="AlphaFoldDB" id="A0A1Z5TPP4"/>
<evidence type="ECO:0000313" key="8">
    <source>
        <dbReference type="EMBL" id="OTA37990.1"/>
    </source>
</evidence>
<dbReference type="CDD" id="cd12148">
    <property type="entry name" value="fungal_TF_MHR"/>
    <property type="match status" value="1"/>
</dbReference>
<feature type="compositionally biased region" description="Polar residues" evidence="6">
    <location>
        <begin position="108"/>
        <end position="120"/>
    </location>
</feature>
<evidence type="ECO:0000256" key="1">
    <source>
        <dbReference type="ARBA" id="ARBA00004123"/>
    </source>
</evidence>
<dbReference type="GO" id="GO:0006351">
    <property type="term" value="P:DNA-templated transcription"/>
    <property type="evidence" value="ECO:0007669"/>
    <property type="project" value="InterPro"/>
</dbReference>
<proteinExistence type="predicted"/>
<sequence length="733" mass="83087">MYQLRETGTIMYIKEIDGLELHHKRSGVQRWSALKIKCSGDRPTCERCKRKSTQCQYDESSEPAWRLLIETGRQYGNRSVQGQHSHSSHKNSGSFPGNVRPDHHGENRSSGQAESTVNCRSGESHFGNASLLGGDQARPRIEAYFAHVHPLRCFGFLHKPSFMHNMDHRDPSSFDEDALLLIMCALGDMFCAEFNDEDHGLPGKAPSRRAQWTSRAQQLLFAQIGRISSESLMAAVLLQDYAIRMADWGTAFMLSGLIARMTQALQINLEHSTDILCQDPSLRPDASTKESRRRLMWSCYIADSLIGSGVDQLTLIREEDMKIQLPCSERNFLHQSPCITELLRPNTPWRPPGDKGTLPSSYFHSKESTQVSLTYLVESALLLTPVYGYIKHLQDAKAPWHSDSEFTKLDAECRAWYNNLPASLLVNPTSIYIRKETSQVGALLALHFMFHQTMCDLYRIGTPSLYKLRSPFTFPPEQAAYLRHLQCELFQQAKNIAMLAEEALRHRLHGLADSWIPTIVYDSCRIMLYFATQLHDPNNNHGRDIVNEVIPLVRSNMEALKEMRSLHSVSELLFNAAERMLERLGLQNRGQNVVLDLPYLDQDQEDEQRTAPGTPVQSTPEYVLNPLSIYRMARKSIPEKYAPEKIPSPNTSGRQTSQDLLRDPSSIPAPATTGPDSFQDILSLFTKDPSRWDWQPAETVVGSHDEYFGLPPWEPFGSEQQLDAWGSVLPSAW</sequence>
<dbReference type="InParanoid" id="A0A1Z5TPP4"/>
<dbReference type="PANTHER" id="PTHR47338">
    <property type="entry name" value="ZN(II)2CYS6 TRANSCRIPTION FACTOR (EUROFUNG)-RELATED"/>
    <property type="match status" value="1"/>
</dbReference>
<dbReference type="GO" id="GO:0005634">
    <property type="term" value="C:nucleus"/>
    <property type="evidence" value="ECO:0007669"/>
    <property type="project" value="UniProtKB-SubCell"/>
</dbReference>
<evidence type="ECO:0000256" key="6">
    <source>
        <dbReference type="SAM" id="MobiDB-lite"/>
    </source>
</evidence>
<comment type="subcellular location">
    <subcellularLocation>
        <location evidence="1">Nucleus</location>
    </subcellularLocation>
</comment>
<keyword evidence="4" id="KW-0804">Transcription</keyword>
<evidence type="ECO:0000256" key="3">
    <source>
        <dbReference type="ARBA" id="ARBA00023015"/>
    </source>
</evidence>
<evidence type="ECO:0000256" key="4">
    <source>
        <dbReference type="ARBA" id="ARBA00023163"/>
    </source>
</evidence>
<feature type="region of interest" description="Disordered" evidence="6">
    <location>
        <begin position="77"/>
        <end position="120"/>
    </location>
</feature>
<feature type="domain" description="Xylanolytic transcriptional activator regulatory" evidence="7">
    <location>
        <begin position="251"/>
        <end position="332"/>
    </location>
</feature>
<keyword evidence="5" id="KW-0539">Nucleus</keyword>
<evidence type="ECO:0000256" key="5">
    <source>
        <dbReference type="ARBA" id="ARBA00023242"/>
    </source>
</evidence>
<name>A0A1Z5TPP4_HORWE</name>
<dbReference type="PANTHER" id="PTHR47338:SF7">
    <property type="entry name" value="ZN(II)2CYS6 TRANSCRIPTION FACTOR (EUROFUNG)"/>
    <property type="match status" value="1"/>
</dbReference>
<reference evidence="8 9" key="1">
    <citation type="submission" date="2017-01" db="EMBL/GenBank/DDBJ databases">
        <title>The recent genome duplication of the halophilic yeast Hortaea werneckii: insights from long-read sequencing.</title>
        <authorList>
            <person name="Sinha S."/>
            <person name="Flibotte S."/>
            <person name="Neira M."/>
            <person name="Lenassi M."/>
            <person name="Gostincar C."/>
            <person name="Stajich J.E."/>
            <person name="Nislow C.E."/>
        </authorList>
    </citation>
    <scope>NUCLEOTIDE SEQUENCE [LARGE SCALE GENOMIC DNA]</scope>
    <source>
        <strain evidence="8 9">EXF-2000</strain>
    </source>
</reference>
<organism evidence="8 9">
    <name type="scientific">Hortaea werneckii EXF-2000</name>
    <dbReference type="NCBI Taxonomy" id="1157616"/>
    <lineage>
        <taxon>Eukaryota</taxon>
        <taxon>Fungi</taxon>
        <taxon>Dikarya</taxon>
        <taxon>Ascomycota</taxon>
        <taxon>Pezizomycotina</taxon>
        <taxon>Dothideomycetes</taxon>
        <taxon>Dothideomycetidae</taxon>
        <taxon>Mycosphaerellales</taxon>
        <taxon>Teratosphaeriaceae</taxon>
        <taxon>Hortaea</taxon>
    </lineage>
</organism>
<keyword evidence="3" id="KW-0805">Transcription regulation</keyword>
<evidence type="ECO:0000313" key="9">
    <source>
        <dbReference type="Proteomes" id="UP000194280"/>
    </source>
</evidence>
<dbReference type="InterPro" id="IPR036864">
    <property type="entry name" value="Zn2-C6_fun-type_DNA-bd_sf"/>
</dbReference>
<dbReference type="InterPro" id="IPR001138">
    <property type="entry name" value="Zn2Cys6_DnaBD"/>
</dbReference>
<dbReference type="SMART" id="SM00906">
    <property type="entry name" value="Fungal_trans"/>
    <property type="match status" value="1"/>
</dbReference>
<gene>
    <name evidence="8" type="ORF">BTJ68_02084</name>
</gene>
<dbReference type="Gene3D" id="4.10.240.10">
    <property type="entry name" value="Zn(2)-C6 fungal-type DNA-binding domain"/>
    <property type="match status" value="1"/>
</dbReference>
<dbReference type="OrthoDB" id="103349at2759"/>
<protein>
    <recommendedName>
        <fullName evidence="7">Xylanolytic transcriptional activator regulatory domain-containing protein</fullName>
    </recommendedName>
</protein>
<comment type="caution">
    <text evidence="8">The sequence shown here is derived from an EMBL/GenBank/DDBJ whole genome shotgun (WGS) entry which is preliminary data.</text>
</comment>
<dbReference type="Pfam" id="PF04082">
    <property type="entry name" value="Fungal_trans"/>
    <property type="match status" value="1"/>
</dbReference>
<accession>A0A1Z5TPP4</accession>
<feature type="compositionally biased region" description="Polar residues" evidence="6">
    <location>
        <begin position="77"/>
        <end position="95"/>
    </location>
</feature>
<dbReference type="Pfam" id="PF00172">
    <property type="entry name" value="Zn_clus"/>
    <property type="match status" value="1"/>
</dbReference>
<feature type="region of interest" description="Disordered" evidence="6">
    <location>
        <begin position="640"/>
        <end position="677"/>
    </location>
</feature>
<dbReference type="GO" id="GO:0000981">
    <property type="term" value="F:DNA-binding transcription factor activity, RNA polymerase II-specific"/>
    <property type="evidence" value="ECO:0007669"/>
    <property type="project" value="InterPro"/>
</dbReference>
<evidence type="ECO:0000259" key="7">
    <source>
        <dbReference type="SMART" id="SM00906"/>
    </source>
</evidence>
<dbReference type="EMBL" id="MUNK01000014">
    <property type="protein sequence ID" value="OTA37990.1"/>
    <property type="molecule type" value="Genomic_DNA"/>
</dbReference>
<dbReference type="GO" id="GO:0003677">
    <property type="term" value="F:DNA binding"/>
    <property type="evidence" value="ECO:0007669"/>
    <property type="project" value="InterPro"/>
</dbReference>
<dbReference type="CDD" id="cd00067">
    <property type="entry name" value="GAL4"/>
    <property type="match status" value="1"/>
</dbReference>
<dbReference type="STRING" id="1157616.A0A1Z5TPP4"/>
<feature type="compositionally biased region" description="Polar residues" evidence="6">
    <location>
        <begin position="648"/>
        <end position="659"/>
    </location>
</feature>
<evidence type="ECO:0000256" key="2">
    <source>
        <dbReference type="ARBA" id="ARBA00022723"/>
    </source>
</evidence>
<dbReference type="GO" id="GO:0008270">
    <property type="term" value="F:zinc ion binding"/>
    <property type="evidence" value="ECO:0007669"/>
    <property type="project" value="InterPro"/>
</dbReference>
<dbReference type="InterPro" id="IPR007219">
    <property type="entry name" value="XnlR_reg_dom"/>
</dbReference>
<dbReference type="Proteomes" id="UP000194280">
    <property type="component" value="Unassembled WGS sequence"/>
</dbReference>